<feature type="region of interest" description="Disordered" evidence="1">
    <location>
        <begin position="48"/>
        <end position="77"/>
    </location>
</feature>
<evidence type="ECO:0000313" key="2">
    <source>
        <dbReference type="EMBL" id="KAF0927516.1"/>
    </source>
</evidence>
<dbReference type="Proteomes" id="UP000479710">
    <property type="component" value="Unassembled WGS sequence"/>
</dbReference>
<organism evidence="2 3">
    <name type="scientific">Oryza meyeriana var. granulata</name>
    <dbReference type="NCBI Taxonomy" id="110450"/>
    <lineage>
        <taxon>Eukaryota</taxon>
        <taxon>Viridiplantae</taxon>
        <taxon>Streptophyta</taxon>
        <taxon>Embryophyta</taxon>
        <taxon>Tracheophyta</taxon>
        <taxon>Spermatophyta</taxon>
        <taxon>Magnoliopsida</taxon>
        <taxon>Liliopsida</taxon>
        <taxon>Poales</taxon>
        <taxon>Poaceae</taxon>
        <taxon>BOP clade</taxon>
        <taxon>Oryzoideae</taxon>
        <taxon>Oryzeae</taxon>
        <taxon>Oryzinae</taxon>
        <taxon>Oryza</taxon>
        <taxon>Oryza meyeriana</taxon>
    </lineage>
</organism>
<dbReference type="EMBL" id="SPHZ02000003">
    <property type="protein sequence ID" value="KAF0927516.1"/>
    <property type="molecule type" value="Genomic_DNA"/>
</dbReference>
<reference evidence="2 3" key="1">
    <citation type="submission" date="2019-11" db="EMBL/GenBank/DDBJ databases">
        <title>Whole genome sequence of Oryza granulata.</title>
        <authorList>
            <person name="Li W."/>
        </authorList>
    </citation>
    <scope>NUCLEOTIDE SEQUENCE [LARGE SCALE GENOMIC DNA]</scope>
    <source>
        <strain evidence="3">cv. Menghai</strain>
        <tissue evidence="2">Leaf</tissue>
    </source>
</reference>
<proteinExistence type="predicted"/>
<protein>
    <submittedName>
        <fullName evidence="2">Uncharacterized protein</fullName>
    </submittedName>
</protein>
<sequence>MEEAEDSGVRRWASSSGRGVFLTAPGTRWRGRRIRGNGCHCGDECGLPNPKMDAAGAERDNAVANGLQSEQERRGGE</sequence>
<evidence type="ECO:0000256" key="1">
    <source>
        <dbReference type="SAM" id="MobiDB-lite"/>
    </source>
</evidence>
<gene>
    <name evidence="2" type="ORF">E2562_034009</name>
</gene>
<dbReference type="AlphaFoldDB" id="A0A6G1ES97"/>
<feature type="region of interest" description="Disordered" evidence="1">
    <location>
        <begin position="1"/>
        <end position="24"/>
    </location>
</feature>
<name>A0A6G1ES97_9ORYZ</name>
<evidence type="ECO:0000313" key="3">
    <source>
        <dbReference type="Proteomes" id="UP000479710"/>
    </source>
</evidence>
<accession>A0A6G1ES97</accession>
<keyword evidence="3" id="KW-1185">Reference proteome</keyword>
<comment type="caution">
    <text evidence="2">The sequence shown here is derived from an EMBL/GenBank/DDBJ whole genome shotgun (WGS) entry which is preliminary data.</text>
</comment>